<accession>A0ABQ8WXB7</accession>
<dbReference type="Pfam" id="PF11001">
    <property type="entry name" value="AFUB_07903_YDR124W_hel"/>
    <property type="match status" value="1"/>
</dbReference>
<organism evidence="2 3">
    <name type="scientific">Penicillium chrysogenum</name>
    <name type="common">Penicillium notatum</name>
    <dbReference type="NCBI Taxonomy" id="5076"/>
    <lineage>
        <taxon>Eukaryota</taxon>
        <taxon>Fungi</taxon>
        <taxon>Dikarya</taxon>
        <taxon>Ascomycota</taxon>
        <taxon>Pezizomycotina</taxon>
        <taxon>Eurotiomycetes</taxon>
        <taxon>Eurotiomycetidae</taxon>
        <taxon>Eurotiales</taxon>
        <taxon>Aspergillaceae</taxon>
        <taxon>Penicillium</taxon>
        <taxon>Penicillium chrysogenum species complex</taxon>
    </lineage>
</organism>
<sequence>MQQAGPELTKPGWWPAGMIHWEPDHLLKSVTHGVNVDKLQRASLDLRRHTTPTIRLQVLDEIYFVRQMEERFLDGEIDASFLLQMTQTLLPEDAHDIHQAHVSPPSVPAISVPPLDADNDCIVDALARKVGVRGIFSDWLATVTYYANCMGFN</sequence>
<proteinExistence type="predicted"/>
<dbReference type="EMBL" id="JAPVEB010000001">
    <property type="protein sequence ID" value="KAJ5283372.1"/>
    <property type="molecule type" value="Genomic_DNA"/>
</dbReference>
<keyword evidence="3" id="KW-1185">Reference proteome</keyword>
<evidence type="ECO:0000313" key="3">
    <source>
        <dbReference type="Proteomes" id="UP001220256"/>
    </source>
</evidence>
<gene>
    <name evidence="2" type="ORF">N7505_001352</name>
</gene>
<dbReference type="PANTHER" id="PTHR36102">
    <property type="entry name" value="CHROMOSOME 10, WHOLE GENOME SHOTGUN SEQUENCE"/>
    <property type="match status" value="1"/>
</dbReference>
<evidence type="ECO:0000313" key="2">
    <source>
        <dbReference type="EMBL" id="KAJ5283372.1"/>
    </source>
</evidence>
<feature type="domain" description="Subtelomeric hrmA-associated cluster protein AFUB-079030/YDR124W-like helical bundle" evidence="1">
    <location>
        <begin position="7"/>
        <end position="68"/>
    </location>
</feature>
<name>A0ABQ8WXB7_PENCH</name>
<comment type="caution">
    <text evidence="2">The sequence shown here is derived from an EMBL/GenBank/DDBJ whole genome shotgun (WGS) entry which is preliminary data.</text>
</comment>
<dbReference type="InterPro" id="IPR021264">
    <property type="entry name" value="AFUB_079030/YDR124W-like"/>
</dbReference>
<dbReference type="Proteomes" id="UP001220256">
    <property type="component" value="Unassembled WGS sequence"/>
</dbReference>
<dbReference type="PANTHER" id="PTHR36102:SF1">
    <property type="entry name" value="YDR124W-LIKE HELICAL BUNDLE DOMAIN-CONTAINING PROTEIN"/>
    <property type="match status" value="1"/>
</dbReference>
<reference evidence="2 3" key="1">
    <citation type="journal article" date="2023" name="IMA Fungus">
        <title>Comparative genomic study of the Penicillium genus elucidates a diverse pangenome and 15 lateral gene transfer events.</title>
        <authorList>
            <person name="Petersen C."/>
            <person name="Sorensen T."/>
            <person name="Nielsen M.R."/>
            <person name="Sondergaard T.E."/>
            <person name="Sorensen J.L."/>
            <person name="Fitzpatrick D.A."/>
            <person name="Frisvad J.C."/>
            <person name="Nielsen K.L."/>
        </authorList>
    </citation>
    <scope>NUCLEOTIDE SEQUENCE [LARGE SCALE GENOMIC DNA]</scope>
    <source>
        <strain evidence="2 3">IBT 3361</strain>
    </source>
</reference>
<dbReference type="InterPro" id="IPR047092">
    <property type="entry name" value="AFUB_07903/YDR124W-like_hel"/>
</dbReference>
<protein>
    <recommendedName>
        <fullName evidence="1">Subtelomeric hrmA-associated cluster protein AFUB-079030/YDR124W-like helical bundle domain-containing protein</fullName>
    </recommendedName>
</protein>
<evidence type="ECO:0000259" key="1">
    <source>
        <dbReference type="Pfam" id="PF11001"/>
    </source>
</evidence>